<sequence>MAQPFYYEYTPESGDSLASVILRLYDEPPWSRRCEELRAVILQMNPRLKNSDQLGRVALRVPDPHGSMLPPGLGGPLLSAPTASAEERRRFWAMAWAEHSGLLNSPGSVALGSGANLLSGGNLDLLRQIGDEYAAYRSGQLTKGQYDYRRRLLIERFRANAGPFERMMFRGLDTQQAIRIARHGGVPYDHNISQNVARLRQLGSLASRGGIVLTGVGMTAACVQIANTEDRKKKNEVLVDTVTSSVTGIVIGLFVVSNPIGWGTALILATSGAAASYLAGKVASRVYSSNFSEIDLVDGAGVDQVCR</sequence>
<accession>A0ABT0YL75</accession>
<reference evidence="1" key="1">
    <citation type="submission" date="2022-05" db="EMBL/GenBank/DDBJ databases">
        <title>Schlegelella sp. nov., isolated from mangrove soil.</title>
        <authorList>
            <person name="Liu Y."/>
            <person name="Ge X."/>
            <person name="Liu W."/>
        </authorList>
    </citation>
    <scope>NUCLEOTIDE SEQUENCE</scope>
    <source>
        <strain evidence="1">S2-27</strain>
    </source>
</reference>
<protein>
    <submittedName>
        <fullName evidence="1">Uncharacterized protein</fullName>
    </submittedName>
</protein>
<proteinExistence type="predicted"/>
<evidence type="ECO:0000313" key="1">
    <source>
        <dbReference type="EMBL" id="MCM5678977.1"/>
    </source>
</evidence>
<comment type="caution">
    <text evidence="1">The sequence shown here is derived from an EMBL/GenBank/DDBJ whole genome shotgun (WGS) entry which is preliminary data.</text>
</comment>
<gene>
    <name evidence="1" type="ORF">M8A51_05465</name>
</gene>
<dbReference type="RefSeq" id="WP_251777169.1">
    <property type="nucleotide sequence ID" value="NZ_JAMKFE010000003.1"/>
</dbReference>
<organism evidence="1 2">
    <name type="scientific">Caldimonas mangrovi</name>
    <dbReference type="NCBI Taxonomy" id="2944811"/>
    <lineage>
        <taxon>Bacteria</taxon>
        <taxon>Pseudomonadati</taxon>
        <taxon>Pseudomonadota</taxon>
        <taxon>Betaproteobacteria</taxon>
        <taxon>Burkholderiales</taxon>
        <taxon>Sphaerotilaceae</taxon>
        <taxon>Caldimonas</taxon>
    </lineage>
</organism>
<dbReference type="Proteomes" id="UP001165541">
    <property type="component" value="Unassembled WGS sequence"/>
</dbReference>
<evidence type="ECO:0000313" key="2">
    <source>
        <dbReference type="Proteomes" id="UP001165541"/>
    </source>
</evidence>
<name>A0ABT0YL75_9BURK</name>
<dbReference type="EMBL" id="JAMKFE010000003">
    <property type="protein sequence ID" value="MCM5678977.1"/>
    <property type="molecule type" value="Genomic_DNA"/>
</dbReference>
<keyword evidence="2" id="KW-1185">Reference proteome</keyword>